<protein>
    <submittedName>
        <fullName evidence="2">Uncharacterized protein</fullName>
    </submittedName>
</protein>
<gene>
    <name evidence="2" type="ORF">ACJMK2_029208</name>
</gene>
<feature type="region of interest" description="Disordered" evidence="1">
    <location>
        <begin position="63"/>
        <end position="175"/>
    </location>
</feature>
<accession>A0ABD3X9H4</accession>
<comment type="caution">
    <text evidence="2">The sequence shown here is derived from an EMBL/GenBank/DDBJ whole genome shotgun (WGS) entry which is preliminary data.</text>
</comment>
<dbReference type="Proteomes" id="UP001634394">
    <property type="component" value="Unassembled WGS sequence"/>
</dbReference>
<keyword evidence="3" id="KW-1185">Reference proteome</keyword>
<name>A0ABD3X9H4_SINWO</name>
<evidence type="ECO:0000313" key="2">
    <source>
        <dbReference type="EMBL" id="KAL3882906.1"/>
    </source>
</evidence>
<sequence length="175" mass="19716">MSTYLENAIVASNMFEIVVQQNANGEDEPDEYYKDLIKYWKKHGIPLKKDILVHKEEIKAQEAAKRKGRRKSSELEDLSLNTTTGRLKPVKKHNVIRTISNPTLGKIDEDGRSTIKRNGSNRVKTSTSSHASDKEQRKPLLRGGSNSQVTSKIRNPSSSPSTEKKIINRSITTKT</sequence>
<dbReference type="EMBL" id="JBJQND010000003">
    <property type="protein sequence ID" value="KAL3882906.1"/>
    <property type="molecule type" value="Genomic_DNA"/>
</dbReference>
<reference evidence="2 3" key="1">
    <citation type="submission" date="2024-11" db="EMBL/GenBank/DDBJ databases">
        <title>Chromosome-level genome assembly of the freshwater bivalve Anodonta woodiana.</title>
        <authorList>
            <person name="Chen X."/>
        </authorList>
    </citation>
    <scope>NUCLEOTIDE SEQUENCE [LARGE SCALE GENOMIC DNA]</scope>
    <source>
        <strain evidence="2">MN2024</strain>
        <tissue evidence="2">Gills</tissue>
    </source>
</reference>
<evidence type="ECO:0000313" key="3">
    <source>
        <dbReference type="Proteomes" id="UP001634394"/>
    </source>
</evidence>
<organism evidence="2 3">
    <name type="scientific">Sinanodonta woodiana</name>
    <name type="common">Chinese pond mussel</name>
    <name type="synonym">Anodonta woodiana</name>
    <dbReference type="NCBI Taxonomy" id="1069815"/>
    <lineage>
        <taxon>Eukaryota</taxon>
        <taxon>Metazoa</taxon>
        <taxon>Spiralia</taxon>
        <taxon>Lophotrochozoa</taxon>
        <taxon>Mollusca</taxon>
        <taxon>Bivalvia</taxon>
        <taxon>Autobranchia</taxon>
        <taxon>Heteroconchia</taxon>
        <taxon>Palaeoheterodonta</taxon>
        <taxon>Unionida</taxon>
        <taxon>Unionoidea</taxon>
        <taxon>Unionidae</taxon>
        <taxon>Unioninae</taxon>
        <taxon>Sinanodonta</taxon>
    </lineage>
</organism>
<dbReference type="AlphaFoldDB" id="A0ABD3X9H4"/>
<proteinExistence type="predicted"/>
<evidence type="ECO:0000256" key="1">
    <source>
        <dbReference type="SAM" id="MobiDB-lite"/>
    </source>
</evidence>
<feature type="compositionally biased region" description="Polar residues" evidence="1">
    <location>
        <begin position="144"/>
        <end position="161"/>
    </location>
</feature>
<feature type="compositionally biased region" description="Polar residues" evidence="1">
    <location>
        <begin position="116"/>
        <end position="130"/>
    </location>
</feature>